<dbReference type="Gene3D" id="3.30.70.1230">
    <property type="entry name" value="Nucleotide cyclase"/>
    <property type="match status" value="1"/>
</dbReference>
<feature type="non-terminal residue" evidence="2">
    <location>
        <position position="1"/>
    </location>
</feature>
<dbReference type="AlphaFoldDB" id="A0A0F8YV05"/>
<dbReference type="GO" id="GO:0035556">
    <property type="term" value="P:intracellular signal transduction"/>
    <property type="evidence" value="ECO:0007669"/>
    <property type="project" value="InterPro"/>
</dbReference>
<comment type="caution">
    <text evidence="2">The sequence shown here is derived from an EMBL/GenBank/DDBJ whole genome shotgun (WGS) entry which is preliminary data.</text>
</comment>
<proteinExistence type="predicted"/>
<dbReference type="PANTHER" id="PTHR43081">
    <property type="entry name" value="ADENYLATE CYCLASE, TERMINAL-DIFFERENTIATION SPECIFIC-RELATED"/>
    <property type="match status" value="1"/>
</dbReference>
<gene>
    <name evidence="2" type="ORF">LCGC14_3110970</name>
</gene>
<dbReference type="GO" id="GO:0009190">
    <property type="term" value="P:cyclic nucleotide biosynthetic process"/>
    <property type="evidence" value="ECO:0007669"/>
    <property type="project" value="InterPro"/>
</dbReference>
<dbReference type="Pfam" id="PF00211">
    <property type="entry name" value="Guanylate_cyc"/>
    <property type="match status" value="1"/>
</dbReference>
<dbReference type="SMART" id="SM00044">
    <property type="entry name" value="CYCc"/>
    <property type="match status" value="1"/>
</dbReference>
<feature type="domain" description="Guanylate cyclase" evidence="1">
    <location>
        <begin position="176"/>
        <end position="289"/>
    </location>
</feature>
<name>A0A0F8YV05_9ZZZZ</name>
<dbReference type="InterPro" id="IPR050697">
    <property type="entry name" value="Adenylyl/Guanylyl_Cyclase_3/4"/>
</dbReference>
<protein>
    <recommendedName>
        <fullName evidence="1">Guanylate cyclase domain-containing protein</fullName>
    </recommendedName>
</protein>
<sequence>LRNAYIPDADTKNTSIVLDLVSGAMIEPPPGEGREILNYFTKLGRGDLAFDRGLIVLRGGEISKIVDGGTKHLVSRERDDSRAYKLPELPAKLRVTTGSGKRFDVTVLSATDDGGINIEYERTSPSVPHPAEGKILIVASVLKVGLAEDAAIDEFLGEGEEAAAGAEAPEAGAFRTILFTDVEGSTALTQRLGDARAREVLREHERMVREALKAHGGSEVKTMGDGFMASFSSATRALECAIAMQRAFAQHNESAEEPIKVRIGLNAGEPIAEDEDLFGTAVNEAARITATAKGGEILVSNVVRELAKGKGFLFADQGETSLKGFDEPVRLYEVRWREESE</sequence>
<dbReference type="CDD" id="cd07302">
    <property type="entry name" value="CHD"/>
    <property type="match status" value="1"/>
</dbReference>
<dbReference type="PROSITE" id="PS50125">
    <property type="entry name" value="GUANYLATE_CYCLASE_2"/>
    <property type="match status" value="1"/>
</dbReference>
<dbReference type="SUPFAM" id="SSF55073">
    <property type="entry name" value="Nucleotide cyclase"/>
    <property type="match status" value="1"/>
</dbReference>
<dbReference type="PANTHER" id="PTHR43081:SF1">
    <property type="entry name" value="ADENYLATE CYCLASE, TERMINAL-DIFFERENTIATION SPECIFIC"/>
    <property type="match status" value="1"/>
</dbReference>
<accession>A0A0F8YV05</accession>
<dbReference type="InterPro" id="IPR001054">
    <property type="entry name" value="A/G_cyclase"/>
</dbReference>
<evidence type="ECO:0000259" key="1">
    <source>
        <dbReference type="PROSITE" id="PS50125"/>
    </source>
</evidence>
<dbReference type="InterPro" id="IPR029787">
    <property type="entry name" value="Nucleotide_cyclase"/>
</dbReference>
<reference evidence="2" key="1">
    <citation type="journal article" date="2015" name="Nature">
        <title>Complex archaea that bridge the gap between prokaryotes and eukaryotes.</title>
        <authorList>
            <person name="Spang A."/>
            <person name="Saw J.H."/>
            <person name="Jorgensen S.L."/>
            <person name="Zaremba-Niedzwiedzka K."/>
            <person name="Martijn J."/>
            <person name="Lind A.E."/>
            <person name="van Eijk R."/>
            <person name="Schleper C."/>
            <person name="Guy L."/>
            <person name="Ettema T.J."/>
        </authorList>
    </citation>
    <scope>NUCLEOTIDE SEQUENCE</scope>
</reference>
<evidence type="ECO:0000313" key="2">
    <source>
        <dbReference type="EMBL" id="KKK51836.1"/>
    </source>
</evidence>
<dbReference type="EMBL" id="LAZR01067312">
    <property type="protein sequence ID" value="KKK51836.1"/>
    <property type="molecule type" value="Genomic_DNA"/>
</dbReference>
<organism evidence="2">
    <name type="scientific">marine sediment metagenome</name>
    <dbReference type="NCBI Taxonomy" id="412755"/>
    <lineage>
        <taxon>unclassified sequences</taxon>
        <taxon>metagenomes</taxon>
        <taxon>ecological metagenomes</taxon>
    </lineage>
</organism>